<dbReference type="PROSITE" id="PS51257">
    <property type="entry name" value="PROKAR_LIPOPROTEIN"/>
    <property type="match status" value="1"/>
</dbReference>
<keyword evidence="4" id="KW-1185">Reference proteome</keyword>
<name>A0ABS6VS60_9GAMM</name>
<dbReference type="RefSeq" id="WP_219043408.1">
    <property type="nucleotide sequence ID" value="NZ_JAHWDQ010000002.1"/>
</dbReference>
<comment type="caution">
    <text evidence="3">The sequence shown here is derived from an EMBL/GenBank/DDBJ whole genome shotgun (WGS) entry which is preliminary data.</text>
</comment>
<dbReference type="Pfam" id="PF07007">
    <property type="entry name" value="LprI"/>
    <property type="match status" value="1"/>
</dbReference>
<evidence type="ECO:0000259" key="2">
    <source>
        <dbReference type="Pfam" id="PF07007"/>
    </source>
</evidence>
<protein>
    <submittedName>
        <fullName evidence="3">DUF1311 domain-containing protein</fullName>
    </submittedName>
</protein>
<evidence type="ECO:0000256" key="1">
    <source>
        <dbReference type="SAM" id="SignalP"/>
    </source>
</evidence>
<reference evidence="3" key="1">
    <citation type="submission" date="2021-07" db="EMBL/GenBank/DDBJ databases">
        <title>Zhongshania sp. CAU 1632 isolated from seawater.</title>
        <authorList>
            <person name="Kim W."/>
        </authorList>
    </citation>
    <scope>NUCLEOTIDE SEQUENCE</scope>
    <source>
        <strain evidence="3">CAU 1632</strain>
    </source>
</reference>
<evidence type="ECO:0000313" key="3">
    <source>
        <dbReference type="EMBL" id="MBW2941157.1"/>
    </source>
</evidence>
<proteinExistence type="predicted"/>
<feature type="chain" id="PRO_5045959840" evidence="1">
    <location>
        <begin position="18"/>
        <end position="135"/>
    </location>
</feature>
<dbReference type="EMBL" id="JAHWDQ010000002">
    <property type="protein sequence ID" value="MBW2941157.1"/>
    <property type="molecule type" value="Genomic_DNA"/>
</dbReference>
<dbReference type="Proteomes" id="UP001166291">
    <property type="component" value="Unassembled WGS sequence"/>
</dbReference>
<feature type="domain" description="Lysozyme inhibitor LprI-like N-terminal" evidence="2">
    <location>
        <begin position="26"/>
        <end position="120"/>
    </location>
</feature>
<feature type="signal peptide" evidence="1">
    <location>
        <begin position="1"/>
        <end position="17"/>
    </location>
</feature>
<evidence type="ECO:0000313" key="4">
    <source>
        <dbReference type="Proteomes" id="UP001166291"/>
    </source>
</evidence>
<gene>
    <name evidence="3" type="ORF">KXJ70_10230</name>
</gene>
<accession>A0ABS6VS60</accession>
<organism evidence="3 4">
    <name type="scientific">Zhongshania aquimaris</name>
    <dbReference type="NCBI Taxonomy" id="2857107"/>
    <lineage>
        <taxon>Bacteria</taxon>
        <taxon>Pseudomonadati</taxon>
        <taxon>Pseudomonadota</taxon>
        <taxon>Gammaproteobacteria</taxon>
        <taxon>Cellvibrionales</taxon>
        <taxon>Spongiibacteraceae</taxon>
        <taxon>Zhongshania</taxon>
    </lineage>
</organism>
<sequence length="135" mass="14812">MLKPWFYAALISFTAIACTAESTTANCTMDGSQRELNVCAAQQHQAQQAAFNNSLAEVLAMAKSKNQGFGPQAEDIQSAQDAWLVYAGQHCRLLISWGGSMAGMQYHLCMAELYEQRQKQIQTYICHPALGACSQ</sequence>
<dbReference type="InterPro" id="IPR009739">
    <property type="entry name" value="LprI-like_N"/>
</dbReference>
<keyword evidence="1" id="KW-0732">Signal</keyword>